<reference evidence="2 3" key="1">
    <citation type="submission" date="2021-03" db="EMBL/GenBank/DDBJ databases">
        <title>Novel species identification of genus Shewanella.</title>
        <authorList>
            <person name="Liu G."/>
            <person name="Zhang Q."/>
        </authorList>
    </citation>
    <scope>NUCLEOTIDE SEQUENCE [LARGE SCALE GENOMIC DNA]</scope>
    <source>
        <strain evidence="2 3">FJAT-52962</strain>
    </source>
</reference>
<evidence type="ECO:0000313" key="3">
    <source>
        <dbReference type="Proteomes" id="UP000663207"/>
    </source>
</evidence>
<evidence type="ECO:0008006" key="4">
    <source>
        <dbReference type="Google" id="ProtNLM"/>
    </source>
</evidence>
<name>A0ABX7R026_9GAMM</name>
<evidence type="ECO:0000256" key="1">
    <source>
        <dbReference type="SAM" id="SignalP"/>
    </source>
</evidence>
<feature type="chain" id="PRO_5046405366" description="Lipoprotein" evidence="1">
    <location>
        <begin position="24"/>
        <end position="271"/>
    </location>
</feature>
<sequence>MKIRTSCLLSGLLLTLPAPLALAVEVQLPLPPAEDFSSTISNPYWPLPLGASFRYLAETEDGCEYNKITVLRDTDTVMGYPVLTVRDQAWIHEPEEDADCDPAQAVLEEDTLDYYAQDSAGNVWYFGEDTLSYDDEGMCTDEGSWLAGDDAEPGLVMLAMPEAGMRYRQEFKEDEAEDWGAVKGTHAEVHIALGDYSNCLVIKEWTPLDPGSVEHKYYCPEPGNPGPGLVFIEELHGKTVKVEYVGMGDFGIPGEFTDFPALVCPAPSSHF</sequence>
<evidence type="ECO:0000313" key="2">
    <source>
        <dbReference type="EMBL" id="QSX36565.1"/>
    </source>
</evidence>
<feature type="signal peptide" evidence="1">
    <location>
        <begin position="1"/>
        <end position="23"/>
    </location>
</feature>
<organism evidence="2 3">
    <name type="scientific">Shewanella sedimentimangrovi</name>
    <dbReference type="NCBI Taxonomy" id="2814293"/>
    <lineage>
        <taxon>Bacteria</taxon>
        <taxon>Pseudomonadati</taxon>
        <taxon>Pseudomonadota</taxon>
        <taxon>Gammaproteobacteria</taxon>
        <taxon>Alteromonadales</taxon>
        <taxon>Shewanellaceae</taxon>
        <taxon>Shewanella</taxon>
    </lineage>
</organism>
<dbReference type="RefSeq" id="WP_207379922.1">
    <property type="nucleotide sequence ID" value="NZ_CP071502.1"/>
</dbReference>
<dbReference type="Proteomes" id="UP000663207">
    <property type="component" value="Chromosome"/>
</dbReference>
<keyword evidence="1" id="KW-0732">Signal</keyword>
<gene>
    <name evidence="2" type="ORF">JYB85_14940</name>
</gene>
<dbReference type="EMBL" id="CP071502">
    <property type="protein sequence ID" value="QSX36565.1"/>
    <property type="molecule type" value="Genomic_DNA"/>
</dbReference>
<accession>A0ABX7R026</accession>
<proteinExistence type="predicted"/>
<protein>
    <recommendedName>
        <fullName evidence="4">Lipoprotein</fullName>
    </recommendedName>
</protein>
<keyword evidence="3" id="KW-1185">Reference proteome</keyword>